<evidence type="ECO:0000313" key="3">
    <source>
        <dbReference type="Proteomes" id="UP000029033"/>
    </source>
</evidence>
<dbReference type="GeneID" id="85166751"/>
<dbReference type="STRING" id="158787.BSCA_0611"/>
<gene>
    <name evidence="2" type="ORF">BSCA_0611</name>
</gene>
<dbReference type="eggNOG" id="COG4965">
    <property type="taxonomic scope" value="Bacteria"/>
</dbReference>
<keyword evidence="1" id="KW-0812">Transmembrane</keyword>
<keyword evidence="1" id="KW-0472">Membrane</keyword>
<evidence type="ECO:0000313" key="2">
    <source>
        <dbReference type="EMBL" id="KFI95579.1"/>
    </source>
</evidence>
<sequence length="216" mass="22816">MIGMTIFAAMAAVTAAASVALRPSSRSSAMRRLAAMQGNPETPRLSRIGIAAVIAGACAILRGGGTPVEAFEEQMGRRFAVPGITPSRMRALLASRALPKETDRQTDQVANDIAVACNLSVMLGCPAVRCLEAVGETYRRSRLAEDLRSQVFAVPQATVRLLSALPLGTVMMGELLGSRPLAFLLATAPGLMCLTLGSCCYVAGLMWMRAMLRDMG</sequence>
<accession>A0A087DJ79</accession>
<dbReference type="RefSeq" id="WP_231649003.1">
    <property type="nucleotide sequence ID" value="NZ_CAJPMS010000045.1"/>
</dbReference>
<dbReference type="EMBL" id="JGZO01000002">
    <property type="protein sequence ID" value="KFI95579.1"/>
    <property type="molecule type" value="Genomic_DNA"/>
</dbReference>
<comment type="caution">
    <text evidence="2">The sequence shown here is derived from an EMBL/GenBank/DDBJ whole genome shotgun (WGS) entry which is preliminary data.</text>
</comment>
<reference evidence="2 3" key="1">
    <citation type="submission" date="2014-03" db="EMBL/GenBank/DDBJ databases">
        <title>Genomics of Bifidobacteria.</title>
        <authorList>
            <person name="Ventura M."/>
            <person name="Milani C."/>
            <person name="Lugli G.A."/>
        </authorList>
    </citation>
    <scope>NUCLEOTIDE SEQUENCE [LARGE SCALE GENOMIC DNA]</scope>
    <source>
        <strain evidence="2 3">LMG 21589</strain>
    </source>
</reference>
<keyword evidence="1" id="KW-1133">Transmembrane helix</keyword>
<keyword evidence="3" id="KW-1185">Reference proteome</keyword>
<dbReference type="AlphaFoldDB" id="A0A087DJ79"/>
<feature type="transmembrane region" description="Helical" evidence="1">
    <location>
        <begin position="181"/>
        <end position="207"/>
    </location>
</feature>
<evidence type="ECO:0000256" key="1">
    <source>
        <dbReference type="SAM" id="Phobius"/>
    </source>
</evidence>
<protein>
    <submittedName>
        <fullName evidence="2">Flp pilus assembly protein</fullName>
    </submittedName>
</protein>
<organism evidence="2 3">
    <name type="scientific">Bifidobacterium scardovii</name>
    <dbReference type="NCBI Taxonomy" id="158787"/>
    <lineage>
        <taxon>Bacteria</taxon>
        <taxon>Bacillati</taxon>
        <taxon>Actinomycetota</taxon>
        <taxon>Actinomycetes</taxon>
        <taxon>Bifidobacteriales</taxon>
        <taxon>Bifidobacteriaceae</taxon>
        <taxon>Bifidobacterium</taxon>
    </lineage>
</organism>
<proteinExistence type="predicted"/>
<dbReference type="Proteomes" id="UP000029033">
    <property type="component" value="Unassembled WGS sequence"/>
</dbReference>
<name>A0A087DJ79_9BIFI</name>